<evidence type="ECO:0000256" key="1">
    <source>
        <dbReference type="SAM" id="MobiDB-lite"/>
    </source>
</evidence>
<gene>
    <name evidence="2" type="ORF">HHI36_017666</name>
</gene>
<accession>A0ABD2NP81</accession>
<protein>
    <submittedName>
        <fullName evidence="2">Uncharacterized protein</fullName>
    </submittedName>
</protein>
<feature type="region of interest" description="Disordered" evidence="1">
    <location>
        <begin position="32"/>
        <end position="68"/>
    </location>
</feature>
<evidence type="ECO:0000313" key="2">
    <source>
        <dbReference type="EMBL" id="KAL3280166.1"/>
    </source>
</evidence>
<evidence type="ECO:0000313" key="3">
    <source>
        <dbReference type="Proteomes" id="UP001516400"/>
    </source>
</evidence>
<dbReference type="EMBL" id="JABFTP020000124">
    <property type="protein sequence ID" value="KAL3280166.1"/>
    <property type="molecule type" value="Genomic_DNA"/>
</dbReference>
<comment type="caution">
    <text evidence="2">The sequence shown here is derived from an EMBL/GenBank/DDBJ whole genome shotgun (WGS) entry which is preliminary data.</text>
</comment>
<sequence>MEISKERRIGDVLKNKLDMEQITSLDEIVSGNSLKIGDENRGSNQGRAHTPTESGASSRTVEDHWEESNNLNEKWKTVTYEKNKNMKLPPALRRTPIK</sequence>
<reference evidence="2 3" key="1">
    <citation type="journal article" date="2021" name="BMC Biol.">
        <title>Horizontally acquired antibacterial genes associated with adaptive radiation of ladybird beetles.</title>
        <authorList>
            <person name="Li H.S."/>
            <person name="Tang X.F."/>
            <person name="Huang Y.H."/>
            <person name="Xu Z.Y."/>
            <person name="Chen M.L."/>
            <person name="Du X.Y."/>
            <person name="Qiu B.Y."/>
            <person name="Chen P.T."/>
            <person name="Zhang W."/>
            <person name="Slipinski A."/>
            <person name="Escalona H.E."/>
            <person name="Waterhouse R.M."/>
            <person name="Zwick A."/>
            <person name="Pang H."/>
        </authorList>
    </citation>
    <scope>NUCLEOTIDE SEQUENCE [LARGE SCALE GENOMIC DNA]</scope>
    <source>
        <strain evidence="2">SYSU2018</strain>
    </source>
</reference>
<dbReference type="Proteomes" id="UP001516400">
    <property type="component" value="Unassembled WGS sequence"/>
</dbReference>
<feature type="compositionally biased region" description="Polar residues" evidence="1">
    <location>
        <begin position="42"/>
        <end position="59"/>
    </location>
</feature>
<keyword evidence="3" id="KW-1185">Reference proteome</keyword>
<proteinExistence type="predicted"/>
<organism evidence="2 3">
    <name type="scientific">Cryptolaemus montrouzieri</name>
    <dbReference type="NCBI Taxonomy" id="559131"/>
    <lineage>
        <taxon>Eukaryota</taxon>
        <taxon>Metazoa</taxon>
        <taxon>Ecdysozoa</taxon>
        <taxon>Arthropoda</taxon>
        <taxon>Hexapoda</taxon>
        <taxon>Insecta</taxon>
        <taxon>Pterygota</taxon>
        <taxon>Neoptera</taxon>
        <taxon>Endopterygota</taxon>
        <taxon>Coleoptera</taxon>
        <taxon>Polyphaga</taxon>
        <taxon>Cucujiformia</taxon>
        <taxon>Coccinelloidea</taxon>
        <taxon>Coccinellidae</taxon>
        <taxon>Scymninae</taxon>
        <taxon>Scymnini</taxon>
        <taxon>Cryptolaemus</taxon>
    </lineage>
</organism>
<dbReference type="AlphaFoldDB" id="A0ABD2NP81"/>
<name>A0ABD2NP81_9CUCU</name>